<proteinExistence type="predicted"/>
<keyword evidence="10" id="KW-1185">Reference proteome</keyword>
<feature type="transmembrane region" description="Helical" evidence="8">
    <location>
        <begin position="92"/>
        <end position="117"/>
    </location>
</feature>
<reference evidence="9 10" key="1">
    <citation type="submission" date="2019-07" db="EMBL/GenBank/DDBJ databases">
        <authorList>
            <person name="Duangmal K."/>
            <person name="Teo W.F.A."/>
        </authorList>
    </citation>
    <scope>NUCLEOTIDE SEQUENCE [LARGE SCALE GENOMIC DNA]</scope>
    <source>
        <strain evidence="9 10">TBRC 6029</strain>
    </source>
</reference>
<dbReference type="NCBIfam" id="TIGR04178">
    <property type="entry name" value="exo_archaeo"/>
    <property type="match status" value="1"/>
</dbReference>
<protein>
    <submittedName>
        <fullName evidence="9">Exosortase/archaeosortase family protein</fullName>
    </submittedName>
</protein>
<dbReference type="OrthoDB" id="5189435at2"/>
<feature type="transmembrane region" description="Helical" evidence="8">
    <location>
        <begin position="129"/>
        <end position="153"/>
    </location>
</feature>
<evidence type="ECO:0000256" key="7">
    <source>
        <dbReference type="ARBA" id="ARBA00023136"/>
    </source>
</evidence>
<keyword evidence="4 8" id="KW-0812">Transmembrane</keyword>
<evidence type="ECO:0000256" key="4">
    <source>
        <dbReference type="ARBA" id="ARBA00022692"/>
    </source>
</evidence>
<dbReference type="Pfam" id="PF09721">
    <property type="entry name" value="Exosortase_EpsH"/>
    <property type="match status" value="1"/>
</dbReference>
<name>A0A558AUL7_9PSEU</name>
<dbReference type="InterPro" id="IPR019127">
    <property type="entry name" value="Exosortase"/>
</dbReference>
<evidence type="ECO:0000256" key="1">
    <source>
        <dbReference type="ARBA" id="ARBA00004651"/>
    </source>
</evidence>
<dbReference type="GO" id="GO:0008233">
    <property type="term" value="F:peptidase activity"/>
    <property type="evidence" value="ECO:0007669"/>
    <property type="project" value="UniProtKB-KW"/>
</dbReference>
<comment type="subcellular location">
    <subcellularLocation>
        <location evidence="1">Cell membrane</location>
        <topology evidence="1">Multi-pass membrane protein</topology>
    </subcellularLocation>
</comment>
<dbReference type="Proteomes" id="UP000320011">
    <property type="component" value="Unassembled WGS sequence"/>
</dbReference>
<dbReference type="GO" id="GO:0006508">
    <property type="term" value="P:proteolysis"/>
    <property type="evidence" value="ECO:0007669"/>
    <property type="project" value="UniProtKB-KW"/>
</dbReference>
<gene>
    <name evidence="9" type="ORF">FNH05_30690</name>
</gene>
<keyword evidence="6 8" id="KW-1133">Transmembrane helix</keyword>
<keyword evidence="7 8" id="KW-0472">Membrane</keyword>
<feature type="transmembrane region" description="Helical" evidence="8">
    <location>
        <begin position="29"/>
        <end position="48"/>
    </location>
</feature>
<keyword evidence="2" id="KW-1003">Cell membrane</keyword>
<comment type="caution">
    <text evidence="9">The sequence shown here is derived from an EMBL/GenBank/DDBJ whole genome shotgun (WGS) entry which is preliminary data.</text>
</comment>
<dbReference type="GO" id="GO:0005886">
    <property type="term" value="C:plasma membrane"/>
    <property type="evidence" value="ECO:0007669"/>
    <property type="project" value="UniProtKB-SubCell"/>
</dbReference>
<feature type="transmembrane region" description="Helical" evidence="8">
    <location>
        <begin position="165"/>
        <end position="185"/>
    </location>
</feature>
<evidence type="ECO:0000256" key="8">
    <source>
        <dbReference type="SAM" id="Phobius"/>
    </source>
</evidence>
<evidence type="ECO:0000256" key="6">
    <source>
        <dbReference type="ARBA" id="ARBA00022989"/>
    </source>
</evidence>
<evidence type="ECO:0000313" key="9">
    <source>
        <dbReference type="EMBL" id="TVT27876.1"/>
    </source>
</evidence>
<evidence type="ECO:0000256" key="5">
    <source>
        <dbReference type="ARBA" id="ARBA00022801"/>
    </source>
</evidence>
<keyword evidence="3" id="KW-0645">Protease</keyword>
<dbReference type="InterPro" id="IPR026392">
    <property type="entry name" value="Exo/Archaeosortase_dom"/>
</dbReference>
<evidence type="ECO:0000256" key="3">
    <source>
        <dbReference type="ARBA" id="ARBA00022670"/>
    </source>
</evidence>
<evidence type="ECO:0000256" key="2">
    <source>
        <dbReference type="ARBA" id="ARBA00022475"/>
    </source>
</evidence>
<dbReference type="AlphaFoldDB" id="A0A558AUL7"/>
<sequence length="202" mass="21134">MTGDGAASVAGHLPRLSLKSGRPGAPRSWTAWLPAALCGAIAVAMVFFQGSYRLAETWLAGKLVRTVVGQHAWPLPGEPVLLFETSASPGAMAIRVSLACSSVLLVAPLFLISGALFLSSARSRARIPLATLAAFVIIVIANNIRLGLIMVLASRFGRTGLDWGHILVGSLVMLTAGGIAILSYLKIAAGSRAGRHRKEGER</sequence>
<dbReference type="EMBL" id="VJWX01000465">
    <property type="protein sequence ID" value="TVT27876.1"/>
    <property type="molecule type" value="Genomic_DNA"/>
</dbReference>
<accession>A0A558AUL7</accession>
<organism evidence="9 10">
    <name type="scientific">Amycolatopsis rhizosphaerae</name>
    <dbReference type="NCBI Taxonomy" id="2053003"/>
    <lineage>
        <taxon>Bacteria</taxon>
        <taxon>Bacillati</taxon>
        <taxon>Actinomycetota</taxon>
        <taxon>Actinomycetes</taxon>
        <taxon>Pseudonocardiales</taxon>
        <taxon>Pseudonocardiaceae</taxon>
        <taxon>Amycolatopsis</taxon>
    </lineage>
</organism>
<keyword evidence="5" id="KW-0378">Hydrolase</keyword>
<evidence type="ECO:0000313" key="10">
    <source>
        <dbReference type="Proteomes" id="UP000320011"/>
    </source>
</evidence>
<dbReference type="RefSeq" id="WP_144592344.1">
    <property type="nucleotide sequence ID" value="NZ_VJWX01000465.1"/>
</dbReference>
<reference evidence="9 10" key="2">
    <citation type="submission" date="2019-08" db="EMBL/GenBank/DDBJ databases">
        <title>Amycolatopsis acidicola sp. nov., isolated from peat swamp forest soil.</title>
        <authorList>
            <person name="Srisuk N."/>
        </authorList>
    </citation>
    <scope>NUCLEOTIDE SEQUENCE [LARGE SCALE GENOMIC DNA]</scope>
    <source>
        <strain evidence="9 10">TBRC 6029</strain>
    </source>
</reference>